<evidence type="ECO:0000256" key="1">
    <source>
        <dbReference type="ARBA" id="ARBA00005750"/>
    </source>
</evidence>
<comment type="similarity">
    <text evidence="1">Belongs to the metallo-dependent hydrolases superfamily. CpsB/CapC family.</text>
</comment>
<dbReference type="AlphaFoldDB" id="A0A515EPJ6"/>
<dbReference type="SUPFAM" id="SSF51556">
    <property type="entry name" value="Metallo-dependent hydrolases"/>
    <property type="match status" value="1"/>
</dbReference>
<reference evidence="6" key="2">
    <citation type="journal article" date="2020" name="Int. J. Syst. Evol. Microbiol.">
        <title>Genomic insights into a novel species Rhodoferax aquaticus sp. nov., isolated from freshwater.</title>
        <authorList>
            <person name="Li T."/>
            <person name="Zhuo Y."/>
            <person name="Jin C.Z."/>
            <person name="Wu X."/>
            <person name="Ko S.R."/>
            <person name="Jin F.J."/>
            <person name="Ahn C.Y."/>
            <person name="Oh H.M."/>
            <person name="Lee H.G."/>
            <person name="Jin L."/>
        </authorList>
    </citation>
    <scope>NUCLEOTIDE SEQUENCE [LARGE SCALE GENOMIC DNA]</scope>
    <source>
        <strain evidence="6">Gr-4</strain>
    </source>
</reference>
<evidence type="ECO:0000256" key="3">
    <source>
        <dbReference type="ARBA" id="ARBA00022801"/>
    </source>
</evidence>
<dbReference type="InterPro" id="IPR032466">
    <property type="entry name" value="Metal_Hydrolase"/>
</dbReference>
<gene>
    <name evidence="5" type="ORF">EXZ61_10420</name>
</gene>
<evidence type="ECO:0000256" key="2">
    <source>
        <dbReference type="ARBA" id="ARBA00013064"/>
    </source>
</evidence>
<reference evidence="6" key="1">
    <citation type="submission" date="2019-02" db="EMBL/GenBank/DDBJ databases">
        <title>Complete genome sequence of Rhodoferax sp. Gr-4.</title>
        <authorList>
            <person name="Jin L."/>
        </authorList>
    </citation>
    <scope>NUCLEOTIDE SEQUENCE [LARGE SCALE GENOMIC DNA]</scope>
    <source>
        <strain evidence="6">Gr-4</strain>
    </source>
</reference>
<dbReference type="Pfam" id="PF19567">
    <property type="entry name" value="CpsB_CapC"/>
    <property type="match status" value="1"/>
</dbReference>
<dbReference type="GO" id="GO:0045227">
    <property type="term" value="P:capsule polysaccharide biosynthetic process"/>
    <property type="evidence" value="ECO:0007669"/>
    <property type="project" value="UniProtKB-UniPathway"/>
</dbReference>
<dbReference type="GO" id="GO:0030145">
    <property type="term" value="F:manganese ion binding"/>
    <property type="evidence" value="ECO:0007669"/>
    <property type="project" value="InterPro"/>
</dbReference>
<dbReference type="PANTHER" id="PTHR39181">
    <property type="entry name" value="TYROSINE-PROTEIN PHOSPHATASE YWQE"/>
    <property type="match status" value="1"/>
</dbReference>
<dbReference type="RefSeq" id="WP_142811554.1">
    <property type="nucleotide sequence ID" value="NZ_CP036282.1"/>
</dbReference>
<sequence length="240" mass="26389">MIDLHCHFLPGVDDGPETLDEALDLARAAVADGITHSVLTSHVHPDRYPNQRRNLEGAVASFTEELAKASIPLNVRMGGEARLCPELIDLVAEGQVPFLGEVGGYKILLLEFPHQMIPVGSIRFINHLTRMRIRPLIAHPERNKAVMANVEKINEFTEAGCWLQLTAGSLAGRFGEQAEQVAFALIDAGWNCLAATDAHNLHNRPPRLQEAKDVLQQRYGEQVAHNMVYGKAAKIIGLEA</sequence>
<accession>A0A515EPJ6</accession>
<dbReference type="KEGG" id="rhg:EXZ61_10420"/>
<dbReference type="PANTHER" id="PTHR39181:SF1">
    <property type="entry name" value="TYROSINE-PROTEIN PHOSPHATASE YWQE"/>
    <property type="match status" value="1"/>
</dbReference>
<protein>
    <recommendedName>
        <fullName evidence="2">protein-tyrosine-phosphatase</fullName>
        <ecNumber evidence="2">3.1.3.48</ecNumber>
    </recommendedName>
</protein>
<keyword evidence="6" id="KW-1185">Reference proteome</keyword>
<name>A0A515EPJ6_9BURK</name>
<dbReference type="Gene3D" id="3.20.20.140">
    <property type="entry name" value="Metal-dependent hydrolases"/>
    <property type="match status" value="1"/>
</dbReference>
<keyword evidence="3" id="KW-0378">Hydrolase</keyword>
<evidence type="ECO:0000256" key="4">
    <source>
        <dbReference type="ARBA" id="ARBA00051722"/>
    </source>
</evidence>
<evidence type="ECO:0000313" key="6">
    <source>
        <dbReference type="Proteomes" id="UP000317365"/>
    </source>
</evidence>
<comment type="catalytic activity">
    <reaction evidence="4">
        <text>O-phospho-L-tyrosyl-[protein] + H2O = L-tyrosyl-[protein] + phosphate</text>
        <dbReference type="Rhea" id="RHEA:10684"/>
        <dbReference type="Rhea" id="RHEA-COMP:10136"/>
        <dbReference type="Rhea" id="RHEA-COMP:20101"/>
        <dbReference type="ChEBI" id="CHEBI:15377"/>
        <dbReference type="ChEBI" id="CHEBI:43474"/>
        <dbReference type="ChEBI" id="CHEBI:46858"/>
        <dbReference type="ChEBI" id="CHEBI:61978"/>
        <dbReference type="EC" id="3.1.3.48"/>
    </reaction>
</comment>
<dbReference type="InterPro" id="IPR016667">
    <property type="entry name" value="Caps_polysacc_synth_CpsB/CapC"/>
</dbReference>
<dbReference type="PIRSF" id="PIRSF016557">
    <property type="entry name" value="Caps_synth_CpsB"/>
    <property type="match status" value="1"/>
</dbReference>
<dbReference type="Proteomes" id="UP000317365">
    <property type="component" value="Chromosome"/>
</dbReference>
<dbReference type="EMBL" id="CP036282">
    <property type="protein sequence ID" value="QDL54545.1"/>
    <property type="molecule type" value="Genomic_DNA"/>
</dbReference>
<evidence type="ECO:0000313" key="5">
    <source>
        <dbReference type="EMBL" id="QDL54545.1"/>
    </source>
</evidence>
<proteinExistence type="inferred from homology"/>
<dbReference type="EC" id="3.1.3.48" evidence="2"/>
<dbReference type="UniPathway" id="UPA00934"/>
<organism evidence="5 6">
    <name type="scientific">Rhodoferax aquaticus</name>
    <dbReference type="NCBI Taxonomy" id="2527691"/>
    <lineage>
        <taxon>Bacteria</taxon>
        <taxon>Pseudomonadati</taxon>
        <taxon>Pseudomonadota</taxon>
        <taxon>Betaproteobacteria</taxon>
        <taxon>Burkholderiales</taxon>
        <taxon>Comamonadaceae</taxon>
        <taxon>Rhodoferax</taxon>
    </lineage>
</organism>
<dbReference type="GO" id="GO:0004725">
    <property type="term" value="F:protein tyrosine phosphatase activity"/>
    <property type="evidence" value="ECO:0007669"/>
    <property type="project" value="UniProtKB-EC"/>
</dbReference>